<comment type="subcellular location">
    <subcellularLocation>
        <location evidence="10">Cytoplasm</location>
    </subcellularLocation>
</comment>
<dbReference type="InterPro" id="IPR008927">
    <property type="entry name" value="6-PGluconate_DH-like_C_sf"/>
</dbReference>
<feature type="binding site" evidence="12">
    <location>
        <begin position="7"/>
        <end position="12"/>
    </location>
    <ligand>
        <name>NADP(+)</name>
        <dbReference type="ChEBI" id="CHEBI:58349"/>
    </ligand>
</feature>
<comment type="catalytic activity">
    <reaction evidence="9 10 13">
        <text>L-proline + NADP(+) = (S)-1-pyrroline-5-carboxylate + NADPH + 2 H(+)</text>
        <dbReference type="Rhea" id="RHEA:14109"/>
        <dbReference type="ChEBI" id="CHEBI:15378"/>
        <dbReference type="ChEBI" id="CHEBI:17388"/>
        <dbReference type="ChEBI" id="CHEBI:57783"/>
        <dbReference type="ChEBI" id="CHEBI:58349"/>
        <dbReference type="ChEBI" id="CHEBI:60039"/>
        <dbReference type="EC" id="1.5.1.2"/>
    </reaction>
</comment>
<dbReference type="RefSeq" id="WP_283173233.1">
    <property type="nucleotide sequence ID" value="NZ_JAPNOA010000020.1"/>
</dbReference>
<evidence type="ECO:0000313" key="16">
    <source>
        <dbReference type="EMBL" id="MCY0965017.1"/>
    </source>
</evidence>
<dbReference type="Gene3D" id="1.10.3730.10">
    <property type="entry name" value="ProC C-terminal domain-like"/>
    <property type="match status" value="1"/>
</dbReference>
<dbReference type="AlphaFoldDB" id="A0A9X3IR97"/>
<evidence type="ECO:0000256" key="10">
    <source>
        <dbReference type="HAMAP-Rule" id="MF_01925"/>
    </source>
</evidence>
<dbReference type="PANTHER" id="PTHR11645">
    <property type="entry name" value="PYRROLINE-5-CARBOXYLATE REDUCTASE"/>
    <property type="match status" value="1"/>
</dbReference>
<keyword evidence="3 10" id="KW-0963">Cytoplasm</keyword>
<dbReference type="InterPro" id="IPR036291">
    <property type="entry name" value="NAD(P)-bd_dom_sf"/>
</dbReference>
<evidence type="ECO:0000256" key="9">
    <source>
        <dbReference type="ARBA" id="ARBA00052690"/>
    </source>
</evidence>
<evidence type="ECO:0000259" key="15">
    <source>
        <dbReference type="Pfam" id="PF14748"/>
    </source>
</evidence>
<evidence type="ECO:0000256" key="13">
    <source>
        <dbReference type="RuleBase" id="RU003903"/>
    </source>
</evidence>
<evidence type="ECO:0000256" key="7">
    <source>
        <dbReference type="ARBA" id="ARBA00023002"/>
    </source>
</evidence>
<gene>
    <name evidence="10 16" type="primary">proC</name>
    <name evidence="16" type="ORF">OUO13_07445</name>
</gene>
<evidence type="ECO:0000256" key="12">
    <source>
        <dbReference type="PIRSR" id="PIRSR000193-1"/>
    </source>
</evidence>
<dbReference type="EMBL" id="JAPNOA010000020">
    <property type="protein sequence ID" value="MCY0965017.1"/>
    <property type="molecule type" value="Genomic_DNA"/>
</dbReference>
<reference evidence="16" key="1">
    <citation type="submission" date="2022-11" db="EMBL/GenBank/DDBJ databases">
        <title>Parathalassolutuus dongxingensis gen. nov., sp. nov., a novel member of family Oceanospirillaceae isolated from a coastal shrimp pond in Guangxi, China.</title>
        <authorList>
            <person name="Chen H."/>
        </authorList>
    </citation>
    <scope>NUCLEOTIDE SEQUENCE</scope>
    <source>
        <strain evidence="16">G-43</strain>
    </source>
</reference>
<keyword evidence="4 10" id="KW-0028">Amino-acid biosynthesis</keyword>
<dbReference type="GO" id="GO:0004735">
    <property type="term" value="F:pyrroline-5-carboxylate reductase activity"/>
    <property type="evidence" value="ECO:0007669"/>
    <property type="project" value="UniProtKB-UniRule"/>
</dbReference>
<protein>
    <recommendedName>
        <fullName evidence="10 11">Pyrroline-5-carboxylate reductase</fullName>
        <shortName evidence="10">P5C reductase</shortName>
        <shortName evidence="10">P5CR</shortName>
        <ecNumber evidence="10 11">1.5.1.2</ecNumber>
    </recommendedName>
    <alternativeName>
        <fullName evidence="10">PCA reductase</fullName>
    </alternativeName>
</protein>
<evidence type="ECO:0000259" key="14">
    <source>
        <dbReference type="Pfam" id="PF03807"/>
    </source>
</evidence>
<keyword evidence="5 10" id="KW-0641">Proline biosynthesis</keyword>
<dbReference type="GO" id="GO:0055129">
    <property type="term" value="P:L-proline biosynthetic process"/>
    <property type="evidence" value="ECO:0007669"/>
    <property type="project" value="UniProtKB-UniRule"/>
</dbReference>
<comment type="function">
    <text evidence="10">Catalyzes the reduction of 1-pyrroline-5-carboxylate (PCA) to L-proline.</text>
</comment>
<evidence type="ECO:0000256" key="6">
    <source>
        <dbReference type="ARBA" id="ARBA00022857"/>
    </source>
</evidence>
<dbReference type="InterPro" id="IPR029036">
    <property type="entry name" value="P5CR_dimer"/>
</dbReference>
<dbReference type="InterPro" id="IPR028939">
    <property type="entry name" value="P5C_Rdtase_cat_N"/>
</dbReference>
<keyword evidence="6 10" id="KW-0521">NADP</keyword>
<keyword evidence="7 10" id="KW-0560">Oxidoreductase</keyword>
<dbReference type="HAMAP" id="MF_01925">
    <property type="entry name" value="P5C_reductase"/>
    <property type="match status" value="1"/>
</dbReference>
<sequence length="272" mass="28675">MSQIAFIGGGNMATAIIGGLIRQGEVTANAIRVSDPGEQQRQNLAQSFGVQTFADNLEAVSEADLVILAVKPQMMKTVLEPLQATLSARQPLIISIAAGITLANLEKWSGCRNLVRCMPNTPALLGVGATGMVASEAVEIEQRTLADRLMQATGITVWLKSEQEIDAVTALSGSGPAYFFLLIEAMIESGVKLGLSEETSRQLALQTALGAGQMAANADVGPAELRRRVTSPGGTTERAIFTFEGAHLRDIVDAAMQAANDRAGELNRLLGD</sequence>
<evidence type="ECO:0000256" key="11">
    <source>
        <dbReference type="NCBIfam" id="TIGR00112"/>
    </source>
</evidence>
<dbReference type="Pfam" id="PF03807">
    <property type="entry name" value="F420_oxidored"/>
    <property type="match status" value="1"/>
</dbReference>
<dbReference type="FunFam" id="3.40.50.720:FF:000105">
    <property type="entry name" value="Pyrroline-5-carboxylate reductase"/>
    <property type="match status" value="1"/>
</dbReference>
<dbReference type="InterPro" id="IPR000304">
    <property type="entry name" value="Pyrroline-COOH_reductase"/>
</dbReference>
<feature type="domain" description="Pyrroline-5-carboxylate reductase catalytic N-terminal" evidence="14">
    <location>
        <begin position="3"/>
        <end position="99"/>
    </location>
</feature>
<feature type="binding site" evidence="12">
    <location>
        <begin position="69"/>
        <end position="72"/>
    </location>
    <ligand>
        <name>NADP(+)</name>
        <dbReference type="ChEBI" id="CHEBI:58349"/>
    </ligand>
</feature>
<dbReference type="Proteomes" id="UP001150830">
    <property type="component" value="Unassembled WGS sequence"/>
</dbReference>
<dbReference type="GO" id="GO:0005737">
    <property type="term" value="C:cytoplasm"/>
    <property type="evidence" value="ECO:0007669"/>
    <property type="project" value="UniProtKB-SubCell"/>
</dbReference>
<evidence type="ECO:0000256" key="8">
    <source>
        <dbReference type="ARBA" id="ARBA00050547"/>
    </source>
</evidence>
<evidence type="ECO:0000256" key="1">
    <source>
        <dbReference type="ARBA" id="ARBA00005205"/>
    </source>
</evidence>
<name>A0A9X3IR97_9GAMM</name>
<feature type="domain" description="Pyrroline-5-carboxylate reductase dimerisation" evidence="15">
    <location>
        <begin position="162"/>
        <end position="266"/>
    </location>
</feature>
<feature type="binding site" evidence="12">
    <location>
        <position position="56"/>
    </location>
    <ligand>
        <name>NADPH</name>
        <dbReference type="ChEBI" id="CHEBI:57783"/>
    </ligand>
</feature>
<proteinExistence type="inferred from homology"/>
<comment type="pathway">
    <text evidence="1 10 13">Amino-acid biosynthesis; L-proline biosynthesis; L-proline from L-glutamate 5-semialdehyde: step 1/1.</text>
</comment>
<comment type="catalytic activity">
    <reaction evidence="8 10">
        <text>L-proline + NAD(+) = (S)-1-pyrroline-5-carboxylate + NADH + 2 H(+)</text>
        <dbReference type="Rhea" id="RHEA:14105"/>
        <dbReference type="ChEBI" id="CHEBI:15378"/>
        <dbReference type="ChEBI" id="CHEBI:17388"/>
        <dbReference type="ChEBI" id="CHEBI:57540"/>
        <dbReference type="ChEBI" id="CHEBI:57945"/>
        <dbReference type="ChEBI" id="CHEBI:60039"/>
        <dbReference type="EC" id="1.5.1.2"/>
    </reaction>
</comment>
<dbReference type="EC" id="1.5.1.2" evidence="10 11"/>
<accession>A0A9X3IR97</accession>
<evidence type="ECO:0000256" key="3">
    <source>
        <dbReference type="ARBA" id="ARBA00022490"/>
    </source>
</evidence>
<organism evidence="16 17">
    <name type="scientific">Parathalassolituus penaei</name>
    <dbReference type="NCBI Taxonomy" id="2997323"/>
    <lineage>
        <taxon>Bacteria</taxon>
        <taxon>Pseudomonadati</taxon>
        <taxon>Pseudomonadota</taxon>
        <taxon>Gammaproteobacteria</taxon>
        <taxon>Oceanospirillales</taxon>
        <taxon>Oceanospirillaceae</taxon>
        <taxon>Parathalassolituus</taxon>
    </lineage>
</organism>
<evidence type="ECO:0000256" key="5">
    <source>
        <dbReference type="ARBA" id="ARBA00022650"/>
    </source>
</evidence>
<keyword evidence="17" id="KW-1185">Reference proteome</keyword>
<evidence type="ECO:0000256" key="2">
    <source>
        <dbReference type="ARBA" id="ARBA00005525"/>
    </source>
</evidence>
<dbReference type="Pfam" id="PF14748">
    <property type="entry name" value="P5CR_dimer"/>
    <property type="match status" value="1"/>
</dbReference>
<evidence type="ECO:0000256" key="4">
    <source>
        <dbReference type="ARBA" id="ARBA00022605"/>
    </source>
</evidence>
<dbReference type="PROSITE" id="PS00521">
    <property type="entry name" value="P5CR"/>
    <property type="match status" value="1"/>
</dbReference>
<evidence type="ECO:0000313" key="17">
    <source>
        <dbReference type="Proteomes" id="UP001150830"/>
    </source>
</evidence>
<dbReference type="SUPFAM" id="SSF51735">
    <property type="entry name" value="NAD(P)-binding Rossmann-fold domains"/>
    <property type="match status" value="1"/>
</dbReference>
<dbReference type="PIRSF" id="PIRSF000193">
    <property type="entry name" value="Pyrrol-5-carb_rd"/>
    <property type="match status" value="1"/>
</dbReference>
<comment type="similarity">
    <text evidence="2 10 13">Belongs to the pyrroline-5-carboxylate reductase family.</text>
</comment>
<dbReference type="Gene3D" id="3.40.50.720">
    <property type="entry name" value="NAD(P)-binding Rossmann-like Domain"/>
    <property type="match status" value="1"/>
</dbReference>
<dbReference type="FunFam" id="1.10.3730.10:FF:000001">
    <property type="entry name" value="Pyrroline-5-carboxylate reductase"/>
    <property type="match status" value="1"/>
</dbReference>
<dbReference type="NCBIfam" id="TIGR00112">
    <property type="entry name" value="proC"/>
    <property type="match status" value="1"/>
</dbReference>
<dbReference type="SUPFAM" id="SSF48179">
    <property type="entry name" value="6-phosphogluconate dehydrogenase C-terminal domain-like"/>
    <property type="match status" value="1"/>
</dbReference>
<dbReference type="PANTHER" id="PTHR11645:SF0">
    <property type="entry name" value="PYRROLINE-5-CARBOXYLATE REDUCTASE 3"/>
    <property type="match status" value="1"/>
</dbReference>
<comment type="caution">
    <text evidence="16">The sequence shown here is derived from an EMBL/GenBank/DDBJ whole genome shotgun (WGS) entry which is preliminary data.</text>
</comment>
<dbReference type="InterPro" id="IPR053790">
    <property type="entry name" value="P5CR-like_CS"/>
</dbReference>